<evidence type="ECO:0000259" key="3">
    <source>
        <dbReference type="Pfam" id="PF12010"/>
    </source>
</evidence>
<feature type="compositionally biased region" description="Low complexity" evidence="1">
    <location>
        <begin position="28"/>
        <end position="51"/>
    </location>
</feature>
<accession>A0A9D1YRG4</accession>
<evidence type="ECO:0000256" key="1">
    <source>
        <dbReference type="SAM" id="MobiDB-lite"/>
    </source>
</evidence>
<protein>
    <submittedName>
        <fullName evidence="4">ABC transporter substrate-binding protein</fullName>
    </submittedName>
</protein>
<evidence type="ECO:0000313" key="4">
    <source>
        <dbReference type="EMBL" id="HIY61558.1"/>
    </source>
</evidence>
<keyword evidence="2" id="KW-0732">Signal</keyword>
<proteinExistence type="predicted"/>
<dbReference type="SUPFAM" id="SSF53850">
    <property type="entry name" value="Periplasmic binding protein-like II"/>
    <property type="match status" value="1"/>
</dbReference>
<dbReference type="EMBL" id="DXDD01000160">
    <property type="protein sequence ID" value="HIY61558.1"/>
    <property type="molecule type" value="Genomic_DNA"/>
</dbReference>
<reference evidence="4" key="2">
    <citation type="submission" date="2021-04" db="EMBL/GenBank/DDBJ databases">
        <authorList>
            <person name="Gilroy R."/>
        </authorList>
    </citation>
    <scope>NUCLEOTIDE SEQUENCE</scope>
    <source>
        <strain evidence="4">ChiSxjej3B15-24422</strain>
    </source>
</reference>
<feature type="region of interest" description="Disordered" evidence="1">
    <location>
        <begin position="28"/>
        <end position="71"/>
    </location>
</feature>
<feature type="domain" description="DUF3502" evidence="3">
    <location>
        <begin position="495"/>
        <end position="564"/>
    </location>
</feature>
<dbReference type="InterPro" id="IPR022627">
    <property type="entry name" value="DUF3502"/>
</dbReference>
<sequence length="569" mass="62905">MKKKLVAILLTAAMTLSLAACGGGGDTASNAPADDAAASTEEAAADDAAAADTDEAATEEAAAEIDPNDPWAGWADIDTSEPVVINYLCVSDKPTNPDTDEMMVELNKILQEKVNATLELNYIGWTDYLANYNLTLAAMDGSVDLVVTADDWLDAWQNVDRGAFMEIPDEMIQTYAPATWQQVDEFGDWDMCRYTDGQIYLIPEDNYKQWTNHGFIYRLDWAREAGLEDGVHSWDDMTTYFQYCLDTFPDMIPWDVNGGSSVAECTGGYLASAGAETYPLIGISAGIVGYADNQVKCQYLEETDALVAYGNLMKSWAEMGVWRTDVLNNSTSDTRQAFREGRGAVDQHHTETWTGLVSPGDPNNVFYQEDPDAEVGFFWFGEENDFLVNLSILHGALALSSGSQNPERALMVYDLIRNDPECYRLFMYGIEGEQYVLVDDNMFERPEGYVDSEDKVDTAFWAGRNDTVGLRNAQLNWDAIDALYAEYDAVAVDNPYLQFIPVTDEISGTMSTLNEIVTNYTKLLTHGQFQGTAEECVAEFQDQLRAAGVEDVIANVQAQMDAFYGTAAE</sequence>
<evidence type="ECO:0000256" key="2">
    <source>
        <dbReference type="SAM" id="SignalP"/>
    </source>
</evidence>
<dbReference type="Gene3D" id="3.40.190.10">
    <property type="entry name" value="Periplasmic binding protein-like II"/>
    <property type="match status" value="2"/>
</dbReference>
<name>A0A9D1YRG4_9FIRM</name>
<feature type="compositionally biased region" description="Acidic residues" evidence="1">
    <location>
        <begin position="52"/>
        <end position="67"/>
    </location>
</feature>
<comment type="caution">
    <text evidence="4">The sequence shown here is derived from an EMBL/GenBank/DDBJ whole genome shotgun (WGS) entry which is preliminary data.</text>
</comment>
<organism evidence="4 5">
    <name type="scientific">Candidatus Eisenbergiella pullistercoris</name>
    <dbReference type="NCBI Taxonomy" id="2838555"/>
    <lineage>
        <taxon>Bacteria</taxon>
        <taxon>Bacillati</taxon>
        <taxon>Bacillota</taxon>
        <taxon>Clostridia</taxon>
        <taxon>Lachnospirales</taxon>
        <taxon>Lachnospiraceae</taxon>
        <taxon>Eisenbergiella</taxon>
    </lineage>
</organism>
<dbReference type="Proteomes" id="UP000824007">
    <property type="component" value="Unassembled WGS sequence"/>
</dbReference>
<evidence type="ECO:0000313" key="5">
    <source>
        <dbReference type="Proteomes" id="UP000824007"/>
    </source>
</evidence>
<feature type="signal peptide" evidence="2">
    <location>
        <begin position="1"/>
        <end position="19"/>
    </location>
</feature>
<reference evidence="4" key="1">
    <citation type="journal article" date="2021" name="PeerJ">
        <title>Extensive microbial diversity within the chicken gut microbiome revealed by metagenomics and culture.</title>
        <authorList>
            <person name="Gilroy R."/>
            <person name="Ravi A."/>
            <person name="Getino M."/>
            <person name="Pursley I."/>
            <person name="Horton D.L."/>
            <person name="Alikhan N.F."/>
            <person name="Baker D."/>
            <person name="Gharbi K."/>
            <person name="Hall N."/>
            <person name="Watson M."/>
            <person name="Adriaenssens E.M."/>
            <person name="Foster-Nyarko E."/>
            <person name="Jarju S."/>
            <person name="Secka A."/>
            <person name="Antonio M."/>
            <person name="Oren A."/>
            <person name="Chaudhuri R.R."/>
            <person name="La Ragione R."/>
            <person name="Hildebrand F."/>
            <person name="Pallen M.J."/>
        </authorList>
    </citation>
    <scope>NUCLEOTIDE SEQUENCE</scope>
    <source>
        <strain evidence="4">ChiSxjej3B15-24422</strain>
    </source>
</reference>
<gene>
    <name evidence="4" type="ORF">H9831_12910</name>
</gene>
<dbReference type="PROSITE" id="PS51257">
    <property type="entry name" value="PROKAR_LIPOPROTEIN"/>
    <property type="match status" value="1"/>
</dbReference>
<dbReference type="Pfam" id="PF12010">
    <property type="entry name" value="DUF3502"/>
    <property type="match status" value="1"/>
</dbReference>
<feature type="chain" id="PRO_5039623470" evidence="2">
    <location>
        <begin position="20"/>
        <end position="569"/>
    </location>
</feature>
<dbReference type="AlphaFoldDB" id="A0A9D1YRG4"/>